<keyword evidence="5" id="KW-1003">Cell membrane</keyword>
<dbReference type="EMBL" id="CP071090">
    <property type="protein sequence ID" value="QSQ20328.1"/>
    <property type="molecule type" value="Genomic_DNA"/>
</dbReference>
<dbReference type="PANTHER" id="PTHR34697:SF2">
    <property type="entry name" value="PHOSPHATIDYLGLYCEROL LYSYLTRANSFERASE"/>
    <property type="match status" value="1"/>
</dbReference>
<sequence length="849" mass="91765">MNKLRRVALALLPLVLLGVAAWVLHRELSTLKGGEVKAGLSAIPPRRIVLALLITGVNYLALTLYDVLSLRHVGRKLPYRRVGFTSFIGYAFGHNVGMSFLSGGSVRYRLYSAEGLSALDVAQVATFNACTFWSGLLAVAGTALVVGSGAASFLHLSPGVSRALGLGMLALLAAYLAACAWVRRPLRVRDVEVRLPRPTLAVAQLAVSCLDWALAALVLWVLLPADAGVSLPGLVALFAMAQLAGIASQVPGGLGVFESIILAALSPHVPAPLVLGTLLVYRVVYYLLPFTVAVVLLAIHEARLHRHHLGRVVRATRDAFAPVVPWVASAAAFVAGAVLLFSGATPTVPERLSFLRDLVPLPLMEASHLLGSLVGLALLVLAQGLQRRLDGAFVLTEVALVAGAVFSLVKGVDYEEAALLLVLALALVPFRSRFHRRASLLEDVFSPGWLLATGAVVAASVGLGLFAYRHVAYSHDLWWEFTFSGDAPRFMRATVGVLGAGLVFGVAALLRPASARNRPPDAAALARVRPLVAHSPESAAYLALVGDKSLLFSEQGSAFLMYGVSGRSWVSMGDPVGPECEATELAWHFQALADRHEGQACFYQVGARTLPRYLDLGLSLLKLGEEATVPLADFCLEGPERRGLRHAVRRLERDGLTFEVLPPEAVPPLLPELKAISDAWLAEKHTREKGFSLGYFSERYLEEGPVAVVRRDGSLLGFANVWAPEVKDELSLDLMRYHPWCPHGVMDFLFVSLMLWGRQQGYARFNLGMAPFSGFEARSLAPLWNRMGAFLFRHGEHFYNFQGLRQYKEKFRPVWAPRFLASPGGLSLPRVLANVSTLVSRGLGGAVAR</sequence>
<comment type="similarity">
    <text evidence="2">Belongs to the LPG synthase family.</text>
</comment>
<dbReference type="PANTHER" id="PTHR34697">
    <property type="entry name" value="PHOSPHATIDYLGLYCEROL LYSYLTRANSFERASE"/>
    <property type="match status" value="1"/>
</dbReference>
<comment type="subcellular location">
    <subcellularLocation>
        <location evidence="1">Cell membrane</location>
        <topology evidence="1">Multi-pass membrane protein</topology>
    </subcellularLocation>
</comment>
<evidence type="ECO:0000256" key="10">
    <source>
        <dbReference type="ARBA" id="ARBA00023136"/>
    </source>
</evidence>
<dbReference type="RefSeq" id="WP_206721908.1">
    <property type="nucleotide sequence ID" value="NZ_CP071090.1"/>
</dbReference>
<dbReference type="Pfam" id="PF03706">
    <property type="entry name" value="LPG_synthase_TM"/>
    <property type="match status" value="1"/>
</dbReference>
<feature type="transmembrane region" description="Helical" evidence="14">
    <location>
        <begin position="393"/>
        <end position="411"/>
    </location>
</feature>
<organism evidence="16 17">
    <name type="scientific">Pyxidicoccus parkwayensis</name>
    <dbReference type="NCBI Taxonomy" id="2813578"/>
    <lineage>
        <taxon>Bacteria</taxon>
        <taxon>Pseudomonadati</taxon>
        <taxon>Myxococcota</taxon>
        <taxon>Myxococcia</taxon>
        <taxon>Myxococcales</taxon>
        <taxon>Cystobacterineae</taxon>
        <taxon>Myxococcaceae</taxon>
        <taxon>Pyxidicoccus</taxon>
    </lineage>
</organism>
<evidence type="ECO:0000256" key="6">
    <source>
        <dbReference type="ARBA" id="ARBA00022679"/>
    </source>
</evidence>
<evidence type="ECO:0000259" key="15">
    <source>
        <dbReference type="Pfam" id="PF09924"/>
    </source>
</evidence>
<feature type="transmembrane region" description="Helical" evidence="14">
    <location>
        <begin position="48"/>
        <end position="68"/>
    </location>
</feature>
<evidence type="ECO:0000256" key="3">
    <source>
        <dbReference type="ARBA" id="ARBA00012014"/>
    </source>
</evidence>
<evidence type="ECO:0000256" key="14">
    <source>
        <dbReference type="SAM" id="Phobius"/>
    </source>
</evidence>
<feature type="transmembrane region" description="Helical" evidence="14">
    <location>
        <begin position="319"/>
        <end position="341"/>
    </location>
</feature>
<dbReference type="SUPFAM" id="SSF55729">
    <property type="entry name" value="Acyl-CoA N-acyltransferases (Nat)"/>
    <property type="match status" value="1"/>
</dbReference>
<evidence type="ECO:0000256" key="7">
    <source>
        <dbReference type="ARBA" id="ARBA00022692"/>
    </source>
</evidence>
<dbReference type="Pfam" id="PF09924">
    <property type="entry name" value="LPG_synthase_C"/>
    <property type="match status" value="1"/>
</dbReference>
<evidence type="ECO:0000256" key="8">
    <source>
        <dbReference type="ARBA" id="ARBA00022989"/>
    </source>
</evidence>
<protein>
    <recommendedName>
        <fullName evidence="4">Phosphatidylglycerol lysyltransferase</fullName>
        <ecNumber evidence="3">2.3.2.3</ecNumber>
    </recommendedName>
    <alternativeName>
        <fullName evidence="12">Lysylphosphatidylglycerol synthase</fullName>
    </alternativeName>
</protein>
<dbReference type="InterPro" id="IPR016181">
    <property type="entry name" value="Acyl_CoA_acyltransferase"/>
</dbReference>
<keyword evidence="10 14" id="KW-0472">Membrane</keyword>
<evidence type="ECO:0000256" key="12">
    <source>
        <dbReference type="ARBA" id="ARBA00031899"/>
    </source>
</evidence>
<evidence type="ECO:0000256" key="13">
    <source>
        <dbReference type="ARBA" id="ARBA00047540"/>
    </source>
</evidence>
<evidence type="ECO:0000256" key="5">
    <source>
        <dbReference type="ARBA" id="ARBA00022475"/>
    </source>
</evidence>
<keyword evidence="8 14" id="KW-1133">Transmembrane helix</keyword>
<evidence type="ECO:0000256" key="1">
    <source>
        <dbReference type="ARBA" id="ARBA00004651"/>
    </source>
</evidence>
<evidence type="ECO:0000256" key="2">
    <source>
        <dbReference type="ARBA" id="ARBA00008627"/>
    </source>
</evidence>
<feature type="domain" description="Phosphatidylglycerol lysyltransferase C-terminal" evidence="15">
    <location>
        <begin position="533"/>
        <end position="821"/>
    </location>
</feature>
<dbReference type="InterPro" id="IPR022791">
    <property type="entry name" value="L-PG_synthase/AglD"/>
</dbReference>
<feature type="transmembrane region" description="Helical" evidence="14">
    <location>
        <begin position="163"/>
        <end position="182"/>
    </location>
</feature>
<keyword evidence="9" id="KW-0443">Lipid metabolism</keyword>
<evidence type="ECO:0000256" key="4">
    <source>
        <dbReference type="ARBA" id="ARBA00021546"/>
    </source>
</evidence>
<dbReference type="Proteomes" id="UP000662747">
    <property type="component" value="Chromosome"/>
</dbReference>
<feature type="transmembrane region" description="Helical" evidence="14">
    <location>
        <begin position="417"/>
        <end position="434"/>
    </location>
</feature>
<keyword evidence="17" id="KW-1185">Reference proteome</keyword>
<dbReference type="InterPro" id="IPR051211">
    <property type="entry name" value="PG_lysyltransferase"/>
</dbReference>
<accession>A0ABX7NNS7</accession>
<dbReference type="InterPro" id="IPR024320">
    <property type="entry name" value="LPG_synthase_C"/>
</dbReference>
<dbReference type="NCBIfam" id="NF033480">
    <property type="entry name" value="bifunc_MprF"/>
    <property type="match status" value="1"/>
</dbReference>
<evidence type="ECO:0000313" key="17">
    <source>
        <dbReference type="Proteomes" id="UP000662747"/>
    </source>
</evidence>
<evidence type="ECO:0000256" key="11">
    <source>
        <dbReference type="ARBA" id="ARBA00023251"/>
    </source>
</evidence>
<feature type="transmembrane region" description="Helical" evidence="14">
    <location>
        <begin position="490"/>
        <end position="510"/>
    </location>
</feature>
<keyword evidence="7 14" id="KW-0812">Transmembrane</keyword>
<feature type="transmembrane region" description="Helical" evidence="14">
    <location>
        <begin position="229"/>
        <end position="247"/>
    </location>
</feature>
<proteinExistence type="inferred from homology"/>
<dbReference type="EC" id="2.3.2.3" evidence="3"/>
<feature type="transmembrane region" description="Helical" evidence="14">
    <location>
        <begin position="279"/>
        <end position="299"/>
    </location>
</feature>
<evidence type="ECO:0000313" key="16">
    <source>
        <dbReference type="EMBL" id="QSQ20328.1"/>
    </source>
</evidence>
<comment type="catalytic activity">
    <reaction evidence="13">
        <text>L-lysyl-tRNA(Lys) + a 1,2-diacyl-sn-glycero-3-phospho-(1'-sn-glycerol) = a 1,2-diacyl-sn-glycero-3-phospho-1'-(3'-O-L-lysyl)-sn-glycerol + tRNA(Lys)</text>
        <dbReference type="Rhea" id="RHEA:10668"/>
        <dbReference type="Rhea" id="RHEA-COMP:9696"/>
        <dbReference type="Rhea" id="RHEA-COMP:9697"/>
        <dbReference type="ChEBI" id="CHEBI:64716"/>
        <dbReference type="ChEBI" id="CHEBI:75792"/>
        <dbReference type="ChEBI" id="CHEBI:78442"/>
        <dbReference type="ChEBI" id="CHEBI:78529"/>
        <dbReference type="EC" id="2.3.2.3"/>
    </reaction>
</comment>
<keyword evidence="11" id="KW-0046">Antibiotic resistance</keyword>
<keyword evidence="6" id="KW-0808">Transferase</keyword>
<gene>
    <name evidence="16" type="primary">mprF</name>
    <name evidence="16" type="ORF">JY651_34430</name>
</gene>
<feature type="transmembrane region" description="Helical" evidence="14">
    <location>
        <begin position="202"/>
        <end position="223"/>
    </location>
</feature>
<reference evidence="16 17" key="1">
    <citation type="submission" date="2021-02" db="EMBL/GenBank/DDBJ databases">
        <title>De Novo genome assembly of isolated myxobacteria.</title>
        <authorList>
            <person name="Stevens D.C."/>
        </authorList>
    </citation>
    <scope>NUCLEOTIDE SEQUENCE [LARGE SCALE GENOMIC DNA]</scope>
    <source>
        <strain evidence="17">SCPEA02</strain>
    </source>
</reference>
<name>A0ABX7NNS7_9BACT</name>
<feature type="transmembrane region" description="Helical" evidence="14">
    <location>
        <begin position="446"/>
        <end position="470"/>
    </location>
</feature>
<evidence type="ECO:0000256" key="9">
    <source>
        <dbReference type="ARBA" id="ARBA00023098"/>
    </source>
</evidence>
<feature type="transmembrane region" description="Helical" evidence="14">
    <location>
        <begin position="361"/>
        <end position="381"/>
    </location>
</feature>